<proteinExistence type="predicted"/>
<feature type="region of interest" description="Disordered" evidence="6">
    <location>
        <begin position="214"/>
        <end position="238"/>
    </location>
</feature>
<gene>
    <name evidence="8" type="ORF">A1O3_06840</name>
</gene>
<organism evidence="8 9">
    <name type="scientific">Capronia epimyces CBS 606.96</name>
    <dbReference type="NCBI Taxonomy" id="1182542"/>
    <lineage>
        <taxon>Eukaryota</taxon>
        <taxon>Fungi</taxon>
        <taxon>Dikarya</taxon>
        <taxon>Ascomycota</taxon>
        <taxon>Pezizomycotina</taxon>
        <taxon>Eurotiomycetes</taxon>
        <taxon>Chaetothyriomycetidae</taxon>
        <taxon>Chaetothyriales</taxon>
        <taxon>Herpotrichiellaceae</taxon>
        <taxon>Capronia</taxon>
    </lineage>
</organism>
<dbReference type="SMART" id="SM00906">
    <property type="entry name" value="Fungal_trans"/>
    <property type="match status" value="1"/>
</dbReference>
<keyword evidence="9" id="KW-1185">Reference proteome</keyword>
<evidence type="ECO:0000256" key="6">
    <source>
        <dbReference type="SAM" id="MobiDB-lite"/>
    </source>
</evidence>
<dbReference type="EMBL" id="AMGY01000005">
    <property type="protein sequence ID" value="EXJ83023.1"/>
    <property type="molecule type" value="Genomic_DNA"/>
</dbReference>
<feature type="domain" description="Zn(2)-C6 fungal-type" evidence="7">
    <location>
        <begin position="33"/>
        <end position="64"/>
    </location>
</feature>
<evidence type="ECO:0000256" key="1">
    <source>
        <dbReference type="ARBA" id="ARBA00022723"/>
    </source>
</evidence>
<dbReference type="CDD" id="cd00067">
    <property type="entry name" value="GAL4"/>
    <property type="match status" value="1"/>
</dbReference>
<dbReference type="GO" id="GO:0008270">
    <property type="term" value="F:zinc ion binding"/>
    <property type="evidence" value="ECO:0007669"/>
    <property type="project" value="InterPro"/>
</dbReference>
<evidence type="ECO:0000259" key="7">
    <source>
        <dbReference type="PROSITE" id="PS50048"/>
    </source>
</evidence>
<feature type="compositionally biased region" description="Polar residues" evidence="6">
    <location>
        <begin position="662"/>
        <end position="671"/>
    </location>
</feature>
<sequence length="789" mass="88725">MFHTFETAQYTTPEQTDSNASPVTKRRTSTVRACEPCRRRKIRCNGEYPCETCQWYRKATSCHYTEPRQRQVPSRSRSVEKISHTLQEYRAILQRLFPEAHPEQLKDLPREKLIELVSKSCAFHPPSPRTPSVEEKSPTVDPDAVSLERFQPMPEEHDDEFIHTPDAVKGFTDEVNLLSVCYKQKTSYLGISSIVAVLRVIAWLDPECLAETAEGRAGPSCEASERPGTSAPHPNTVSSSPWDEIRMINAYFTYVHPFLPLIEEQKFRDTYMTAQRTDSRWLLLVNAVLAMGCVAAGTSHDTAHQVYFARAKQHLNIDTLDSPHLETVQAFAILGGVYLQYVQLPNQANSLMGVTLRVATMLGLHRDYSEGVGSAKVQTAASSIEMRRRIWWCAFMVDAWAGYVLGRPSMGRMGHAITAKPPQEPIGESPSLLALVQENVRFCLISTRMEDALAISPLLEEHERHAFDALYIEWYKHSSVQDQPTEPDPNESAGVTVLKNVMRWRYLHHRTILHRPVLLWYAMRKISPDKLSREKKSTIELCRKICADLIHDIATTWRGQGPCQMSGWHAAWLLYQTTMVPLLSLYSDSFDTRVLTSSRQQVETAIQVLKDLQPWSTAARRSSEVITRLYEASKRHAPSPEEPRDGGRPNGMASLAPAASHPPQQSSTGDFGSTYIDVPFANPYGGSRILNPASQEMFMDNMFDGLKWGNGLDSPTGGSQMVHGWDFDPMQNWAGIPQADDGFDLGFSAHLGHLGFDVGTHTHTHTNNPTNHMSGLYGNINMNQRHLSG</sequence>
<dbReference type="GO" id="GO:0005634">
    <property type="term" value="C:nucleus"/>
    <property type="evidence" value="ECO:0007669"/>
    <property type="project" value="TreeGrafter"/>
</dbReference>
<dbReference type="Gene3D" id="4.10.240.10">
    <property type="entry name" value="Zn(2)-C6 fungal-type DNA-binding domain"/>
    <property type="match status" value="1"/>
</dbReference>
<dbReference type="InterPro" id="IPR007219">
    <property type="entry name" value="XnlR_reg_dom"/>
</dbReference>
<dbReference type="PANTHER" id="PTHR47424">
    <property type="entry name" value="REGULATORY PROTEIN GAL4"/>
    <property type="match status" value="1"/>
</dbReference>
<evidence type="ECO:0000313" key="8">
    <source>
        <dbReference type="EMBL" id="EXJ83023.1"/>
    </source>
</evidence>
<keyword evidence="2" id="KW-0805">Transcription regulation</keyword>
<protein>
    <recommendedName>
        <fullName evidence="7">Zn(2)-C6 fungal-type domain-containing protein</fullName>
    </recommendedName>
</protein>
<evidence type="ECO:0000313" key="9">
    <source>
        <dbReference type="Proteomes" id="UP000019478"/>
    </source>
</evidence>
<dbReference type="SMART" id="SM00066">
    <property type="entry name" value="GAL4"/>
    <property type="match status" value="1"/>
</dbReference>
<dbReference type="SUPFAM" id="SSF57701">
    <property type="entry name" value="Zn2/Cys6 DNA-binding domain"/>
    <property type="match status" value="1"/>
</dbReference>
<dbReference type="Pfam" id="PF00172">
    <property type="entry name" value="Zn_clus"/>
    <property type="match status" value="1"/>
</dbReference>
<dbReference type="InterPro" id="IPR001138">
    <property type="entry name" value="Zn2Cys6_DnaBD"/>
</dbReference>
<dbReference type="Pfam" id="PF04082">
    <property type="entry name" value="Fungal_trans"/>
    <property type="match status" value="1"/>
</dbReference>
<keyword evidence="1" id="KW-0479">Metal-binding</keyword>
<dbReference type="HOGENOM" id="CLU_008599_1_1_1"/>
<dbReference type="Proteomes" id="UP000019478">
    <property type="component" value="Unassembled WGS sequence"/>
</dbReference>
<dbReference type="InterPro" id="IPR036864">
    <property type="entry name" value="Zn2-C6_fun-type_DNA-bd_sf"/>
</dbReference>
<evidence type="ECO:0000256" key="2">
    <source>
        <dbReference type="ARBA" id="ARBA00023015"/>
    </source>
</evidence>
<evidence type="ECO:0000256" key="5">
    <source>
        <dbReference type="ARBA" id="ARBA00023242"/>
    </source>
</evidence>
<comment type="caution">
    <text evidence="8">The sequence shown here is derived from an EMBL/GenBank/DDBJ whole genome shotgun (WGS) entry which is preliminary data.</text>
</comment>
<name>W9XS23_9EURO</name>
<dbReference type="eggNOG" id="ENOG502SHZM">
    <property type="taxonomic scope" value="Eukaryota"/>
</dbReference>
<dbReference type="PANTHER" id="PTHR47424:SF5">
    <property type="entry name" value="ZN(II)2CYS6 TRANSCRIPTION FACTOR (EUROFUNG)"/>
    <property type="match status" value="1"/>
</dbReference>
<feature type="region of interest" description="Disordered" evidence="6">
    <location>
        <begin position="630"/>
        <end position="672"/>
    </location>
</feature>
<feature type="compositionally biased region" description="Polar residues" evidence="6">
    <location>
        <begin position="1"/>
        <end position="22"/>
    </location>
</feature>
<keyword evidence="4" id="KW-0804">Transcription</keyword>
<reference evidence="8 9" key="1">
    <citation type="submission" date="2013-03" db="EMBL/GenBank/DDBJ databases">
        <title>The Genome Sequence of Capronia epimyces CBS 606.96.</title>
        <authorList>
            <consortium name="The Broad Institute Genomics Platform"/>
            <person name="Cuomo C."/>
            <person name="de Hoog S."/>
            <person name="Gorbushina A."/>
            <person name="Walker B."/>
            <person name="Young S.K."/>
            <person name="Zeng Q."/>
            <person name="Gargeya S."/>
            <person name="Fitzgerald M."/>
            <person name="Haas B."/>
            <person name="Abouelleil A."/>
            <person name="Allen A.W."/>
            <person name="Alvarado L."/>
            <person name="Arachchi H.M."/>
            <person name="Berlin A.M."/>
            <person name="Chapman S.B."/>
            <person name="Gainer-Dewar J."/>
            <person name="Goldberg J."/>
            <person name="Griggs A."/>
            <person name="Gujja S."/>
            <person name="Hansen M."/>
            <person name="Howarth C."/>
            <person name="Imamovic A."/>
            <person name="Ireland A."/>
            <person name="Larimer J."/>
            <person name="McCowan C."/>
            <person name="Murphy C."/>
            <person name="Pearson M."/>
            <person name="Poon T.W."/>
            <person name="Priest M."/>
            <person name="Roberts A."/>
            <person name="Saif S."/>
            <person name="Shea T."/>
            <person name="Sisk P."/>
            <person name="Sykes S."/>
            <person name="Wortman J."/>
            <person name="Nusbaum C."/>
            <person name="Birren B."/>
        </authorList>
    </citation>
    <scope>NUCLEOTIDE SEQUENCE [LARGE SCALE GENOMIC DNA]</scope>
    <source>
        <strain evidence="8 9">CBS 606.96</strain>
    </source>
</reference>
<dbReference type="GO" id="GO:0006351">
    <property type="term" value="P:DNA-templated transcription"/>
    <property type="evidence" value="ECO:0007669"/>
    <property type="project" value="InterPro"/>
</dbReference>
<accession>W9XS23</accession>
<keyword evidence="3" id="KW-0238">DNA-binding</keyword>
<dbReference type="PROSITE" id="PS00463">
    <property type="entry name" value="ZN2_CY6_FUNGAL_1"/>
    <property type="match status" value="1"/>
</dbReference>
<dbReference type="GO" id="GO:0000981">
    <property type="term" value="F:DNA-binding transcription factor activity, RNA polymerase II-specific"/>
    <property type="evidence" value="ECO:0007669"/>
    <property type="project" value="InterPro"/>
</dbReference>
<dbReference type="CDD" id="cd12148">
    <property type="entry name" value="fungal_TF_MHR"/>
    <property type="match status" value="1"/>
</dbReference>
<evidence type="ECO:0000256" key="3">
    <source>
        <dbReference type="ARBA" id="ARBA00023125"/>
    </source>
</evidence>
<keyword evidence="5" id="KW-0539">Nucleus</keyword>
<dbReference type="OrthoDB" id="3362851at2759"/>
<dbReference type="AlphaFoldDB" id="W9XS23"/>
<dbReference type="RefSeq" id="XP_007735146.1">
    <property type="nucleotide sequence ID" value="XM_007736956.1"/>
</dbReference>
<feature type="compositionally biased region" description="Basic and acidic residues" evidence="6">
    <location>
        <begin position="631"/>
        <end position="647"/>
    </location>
</feature>
<dbReference type="GO" id="GO:0000978">
    <property type="term" value="F:RNA polymerase II cis-regulatory region sequence-specific DNA binding"/>
    <property type="evidence" value="ECO:0007669"/>
    <property type="project" value="TreeGrafter"/>
</dbReference>
<dbReference type="PROSITE" id="PS50048">
    <property type="entry name" value="ZN2_CY6_FUNGAL_2"/>
    <property type="match status" value="1"/>
</dbReference>
<feature type="region of interest" description="Disordered" evidence="6">
    <location>
        <begin position="1"/>
        <end position="25"/>
    </location>
</feature>
<dbReference type="GeneID" id="19170946"/>
<dbReference type="InterPro" id="IPR051127">
    <property type="entry name" value="Fungal_SecMet_Regulators"/>
</dbReference>
<evidence type="ECO:0000256" key="4">
    <source>
        <dbReference type="ARBA" id="ARBA00023163"/>
    </source>
</evidence>
<dbReference type="GO" id="GO:0000435">
    <property type="term" value="P:positive regulation of transcription from RNA polymerase II promoter by galactose"/>
    <property type="evidence" value="ECO:0007669"/>
    <property type="project" value="TreeGrafter"/>
</dbReference>